<evidence type="ECO:0000313" key="2">
    <source>
        <dbReference type="Proteomes" id="UP000829196"/>
    </source>
</evidence>
<accession>A0A8T3A8W8</accession>
<sequence>MFVLTFTFTGHFGVVAQDFLFSPLRGLTFPSFTCPLQVWSGIPKLLARISVECDTGSILDLY</sequence>
<gene>
    <name evidence="1" type="ORF">KFK09_028864</name>
</gene>
<comment type="caution">
    <text evidence="1">The sequence shown here is derived from an EMBL/GenBank/DDBJ whole genome shotgun (WGS) entry which is preliminary data.</text>
</comment>
<keyword evidence="2" id="KW-1185">Reference proteome</keyword>
<organism evidence="1 2">
    <name type="scientific">Dendrobium nobile</name>
    <name type="common">Orchid</name>
    <dbReference type="NCBI Taxonomy" id="94219"/>
    <lineage>
        <taxon>Eukaryota</taxon>
        <taxon>Viridiplantae</taxon>
        <taxon>Streptophyta</taxon>
        <taxon>Embryophyta</taxon>
        <taxon>Tracheophyta</taxon>
        <taxon>Spermatophyta</taxon>
        <taxon>Magnoliopsida</taxon>
        <taxon>Liliopsida</taxon>
        <taxon>Asparagales</taxon>
        <taxon>Orchidaceae</taxon>
        <taxon>Epidendroideae</taxon>
        <taxon>Malaxideae</taxon>
        <taxon>Dendrobiinae</taxon>
        <taxon>Dendrobium</taxon>
    </lineage>
</organism>
<proteinExistence type="predicted"/>
<evidence type="ECO:0000313" key="1">
    <source>
        <dbReference type="EMBL" id="KAI0489023.1"/>
    </source>
</evidence>
<protein>
    <submittedName>
        <fullName evidence="1">Uncharacterized protein</fullName>
    </submittedName>
</protein>
<dbReference type="AlphaFoldDB" id="A0A8T3A8W8"/>
<dbReference type="EMBL" id="JAGYWB010000019">
    <property type="protein sequence ID" value="KAI0489023.1"/>
    <property type="molecule type" value="Genomic_DNA"/>
</dbReference>
<dbReference type="Proteomes" id="UP000829196">
    <property type="component" value="Unassembled WGS sequence"/>
</dbReference>
<reference evidence="1" key="1">
    <citation type="journal article" date="2022" name="Front. Genet.">
        <title>Chromosome-Scale Assembly of the Dendrobium nobile Genome Provides Insights Into the Molecular Mechanism of the Biosynthesis of the Medicinal Active Ingredient of Dendrobium.</title>
        <authorList>
            <person name="Xu Q."/>
            <person name="Niu S.-C."/>
            <person name="Li K.-L."/>
            <person name="Zheng P.-J."/>
            <person name="Zhang X.-J."/>
            <person name="Jia Y."/>
            <person name="Liu Y."/>
            <person name="Niu Y.-X."/>
            <person name="Yu L.-H."/>
            <person name="Chen D.-F."/>
            <person name="Zhang G.-Q."/>
        </authorList>
    </citation>
    <scope>NUCLEOTIDE SEQUENCE</scope>
    <source>
        <tissue evidence="1">Leaf</tissue>
    </source>
</reference>
<name>A0A8T3A8W8_DENNO</name>